<dbReference type="EMBL" id="CP069035">
    <property type="protein sequence ID" value="QRD02379.1"/>
    <property type="molecule type" value="Genomic_DNA"/>
</dbReference>
<evidence type="ECO:0000313" key="1">
    <source>
        <dbReference type="EMBL" id="QRD02379.1"/>
    </source>
</evidence>
<reference evidence="2" key="1">
    <citation type="journal article" date="2021" name="BMC Genomics">
        <title>Chromosome-level genome assembly and manually-curated proteome of model necrotroph Parastagonospora nodorum Sn15 reveals a genome-wide trove of candidate effector homologs, and redundancy of virulence-related functions within an accessory chromosome.</title>
        <authorList>
            <person name="Bertazzoni S."/>
            <person name="Jones D.A.B."/>
            <person name="Phan H.T."/>
            <person name="Tan K.-C."/>
            <person name="Hane J.K."/>
        </authorList>
    </citation>
    <scope>NUCLEOTIDE SEQUENCE [LARGE SCALE GENOMIC DNA]</scope>
    <source>
        <strain evidence="2">SN15 / ATCC MYA-4574 / FGSC 10173)</strain>
    </source>
</reference>
<keyword evidence="2" id="KW-1185">Reference proteome</keyword>
<gene>
    <name evidence="1" type="ORF">JI435_053490</name>
</gene>
<evidence type="ECO:0000313" key="2">
    <source>
        <dbReference type="Proteomes" id="UP000663193"/>
    </source>
</evidence>
<name>A0A7U2FDS6_PHANO</name>
<organism evidence="1 2">
    <name type="scientific">Phaeosphaeria nodorum (strain SN15 / ATCC MYA-4574 / FGSC 10173)</name>
    <name type="common">Glume blotch fungus</name>
    <name type="synonym">Parastagonospora nodorum</name>
    <dbReference type="NCBI Taxonomy" id="321614"/>
    <lineage>
        <taxon>Eukaryota</taxon>
        <taxon>Fungi</taxon>
        <taxon>Dikarya</taxon>
        <taxon>Ascomycota</taxon>
        <taxon>Pezizomycotina</taxon>
        <taxon>Dothideomycetes</taxon>
        <taxon>Pleosporomycetidae</taxon>
        <taxon>Pleosporales</taxon>
        <taxon>Pleosporineae</taxon>
        <taxon>Phaeosphaeriaceae</taxon>
        <taxon>Parastagonospora</taxon>
    </lineage>
</organism>
<sequence>MALHLMALRHATRENKRAHASSNFMTCYIYFPFTSLQMAVGRLQAALAAATNEVTVAAANLNFDFTLVKYEAPKEYQPLGGMLSARRKDNAETGSSHKLARQLGALFEGLCPTAPKLLEAYGKRASEIAKTSAKASEPYIGTLFGDFTGIDGTSIWAAATSSDSALYVHLLASLLARMWSAQEATAIWTELVAERRKDIANKVDRGEPVKISLAAAAGQDITRSQLAAWDTSARAWLRTADGVSERKQKQLELILKNTSLPVIGDSTVFPGVISTWATAVETMEKLITGMPQAVRDGASLIGLSAWHLYPDMGVFSPEVKEIRMNDPLVAAGGFLSIGLATTPRTSDESSGVHWSLSLAQLRFYGRPVKVQRALENGARITFQQLNLVILGVLLSEWRMNESQGDLAAKAIISLTEYIKHGEQGSRMEKRLLNLLQDSAIAYSRRKSGDETLNNKLIHLGRRRAQRLVHGSSLPPQYVISPSFFGLLDSATFIKALRDSNSRIRFLRHVATSLYGKTTPADAFIIRYTGDLPKSRHSSHAHDTGCLSSLGEEKDDKNPIGHKTSIYKIDPRAPAHESLRTSTVVEVTMHDREFELLSDIEMQNSTYAFIAHSDQYSASESGTDTIGFGEYEEGCVYGKFSYATASPTNFSGLPDLLYPAHHRWTLGHIPSNDSLLDGELVTFDAHGKFKSWPDCLQITGAQDPVAYTYHVALGDETEAALFTRRKKSEQLPDRPIDLEDLLWCLEHDIIDSATLLRQLCSLHPSNNYRLLETLGIFAAVAMVYDDLPDMTIDVGVLERPIAETRCARDLHPKTRLPQDTRIITCTQNTAFAIIAYFESGIHDVDPKQLESVIALSAADSLFVSQQLLEDPYKSIPCSTGIRRILGNVGKPGVTFLLPPQEPMTRDVSTSSWKLNSYRPFDGSTSRSFESTSLHLSFTEYHVPLFDGSRGAHDNQISFLESVISVRERGDWVADVDPLPLLISRGSSLRRLEGQAICQHSKGSNANQDIIAVDSWDELLDKPDGVFVVRVGNNWIARLALTLVAYQRLQQTASKFAVTVCPADVCWTCTQQSFEHHAFIF</sequence>
<dbReference type="Proteomes" id="UP000663193">
    <property type="component" value="Chromosome 13"/>
</dbReference>
<dbReference type="AlphaFoldDB" id="A0A7U2FDS6"/>
<dbReference type="OrthoDB" id="5354164at2759"/>
<proteinExistence type="predicted"/>
<dbReference type="VEuPathDB" id="FungiDB:JI435_053490"/>
<protein>
    <submittedName>
        <fullName evidence="1">Uncharacterized protein</fullName>
    </submittedName>
</protein>
<accession>A0A7U2FDS6</accession>